<dbReference type="PANTHER" id="PTHR24093:SF369">
    <property type="entry name" value="CALCIUM-TRANSPORTING ATPASE"/>
    <property type="match status" value="1"/>
</dbReference>
<feature type="region of interest" description="Disordered" evidence="18">
    <location>
        <begin position="91"/>
        <end position="120"/>
    </location>
</feature>
<dbReference type="Gene3D" id="2.70.150.10">
    <property type="entry name" value="Calcium-transporting ATPase, cytoplasmic transduction domain A"/>
    <property type="match status" value="1"/>
</dbReference>
<comment type="function">
    <text evidence="16">Catalyzes the hydrolysis of ATP coupled with the transport of calcium.</text>
</comment>
<feature type="transmembrane region" description="Helical" evidence="16">
    <location>
        <begin position="202"/>
        <end position="221"/>
    </location>
</feature>
<dbReference type="PRINTS" id="PR00119">
    <property type="entry name" value="CATATPASE"/>
</dbReference>
<keyword evidence="3 16" id="KW-0813">Transport</keyword>
<evidence type="ECO:0000256" key="12">
    <source>
        <dbReference type="ARBA" id="ARBA00022989"/>
    </source>
</evidence>
<evidence type="ECO:0000256" key="11">
    <source>
        <dbReference type="ARBA" id="ARBA00022967"/>
    </source>
</evidence>
<dbReference type="InterPro" id="IPR023214">
    <property type="entry name" value="HAD_sf"/>
</dbReference>
<evidence type="ECO:0000256" key="14">
    <source>
        <dbReference type="ARBA" id="ARBA00023136"/>
    </source>
</evidence>
<evidence type="ECO:0000259" key="20">
    <source>
        <dbReference type="Pfam" id="PF00689"/>
    </source>
</evidence>
<keyword evidence="13 16" id="KW-0406">Ion transport</keyword>
<dbReference type="Pfam" id="PF00122">
    <property type="entry name" value="E1-E2_ATPase"/>
    <property type="match status" value="1"/>
</dbReference>
<evidence type="ECO:0000256" key="2">
    <source>
        <dbReference type="ARBA" id="ARBA00006124"/>
    </source>
</evidence>
<dbReference type="Pfam" id="PF00689">
    <property type="entry name" value="Cation_ATPase_C"/>
    <property type="match status" value="1"/>
</dbReference>
<dbReference type="PROSITE" id="PS00154">
    <property type="entry name" value="ATPASE_E1_E2"/>
    <property type="match status" value="1"/>
</dbReference>
<dbReference type="GO" id="GO:0012505">
    <property type="term" value="C:endomembrane system"/>
    <property type="evidence" value="ECO:0007669"/>
    <property type="project" value="UniProtKB-SubCell"/>
</dbReference>
<dbReference type="SFLD" id="SFLDF00027">
    <property type="entry name" value="p-type_atpase"/>
    <property type="match status" value="1"/>
</dbReference>
<proteinExistence type="inferred from homology"/>
<comment type="caution">
    <text evidence="16">Lacks conserved residue(s) required for the propagation of feature annotation.</text>
</comment>
<evidence type="ECO:0000256" key="18">
    <source>
        <dbReference type="SAM" id="MobiDB-lite"/>
    </source>
</evidence>
<dbReference type="Proteomes" id="UP001190700">
    <property type="component" value="Unassembled WGS sequence"/>
</dbReference>
<dbReference type="InterPro" id="IPR006068">
    <property type="entry name" value="ATPase_P-typ_cation-transptr_C"/>
</dbReference>
<dbReference type="InterPro" id="IPR044492">
    <property type="entry name" value="P_typ_ATPase_HD_dom"/>
</dbReference>
<evidence type="ECO:0000256" key="8">
    <source>
        <dbReference type="ARBA" id="ARBA00022837"/>
    </source>
</evidence>
<name>A0AAE0L3D2_9CHLO</name>
<feature type="transmembrane region" description="Helical" evidence="16">
    <location>
        <begin position="1110"/>
        <end position="1130"/>
    </location>
</feature>
<keyword evidence="17" id="KW-0175">Coiled coil</keyword>
<dbReference type="GO" id="GO:0005388">
    <property type="term" value="F:P-type calcium transporter activity"/>
    <property type="evidence" value="ECO:0007669"/>
    <property type="project" value="UniProtKB-EC"/>
</dbReference>
<keyword evidence="7 16" id="KW-0547">Nucleotide-binding</keyword>
<dbReference type="FunFam" id="1.20.1110.10:FF:000036">
    <property type="entry name" value="Calcium-transporting ATPase"/>
    <property type="match status" value="1"/>
</dbReference>
<feature type="region of interest" description="Disordered" evidence="18">
    <location>
        <begin position="1"/>
        <end position="22"/>
    </location>
</feature>
<evidence type="ECO:0000256" key="15">
    <source>
        <dbReference type="ARBA" id="ARBA00048694"/>
    </source>
</evidence>
<feature type="transmembrane region" description="Helical" evidence="16">
    <location>
        <begin position="1077"/>
        <end position="1095"/>
    </location>
</feature>
<evidence type="ECO:0000256" key="3">
    <source>
        <dbReference type="ARBA" id="ARBA00022448"/>
    </source>
</evidence>
<dbReference type="AlphaFoldDB" id="A0AAE0L3D2"/>
<organism evidence="22 23">
    <name type="scientific">Cymbomonas tetramitiformis</name>
    <dbReference type="NCBI Taxonomy" id="36881"/>
    <lineage>
        <taxon>Eukaryota</taxon>
        <taxon>Viridiplantae</taxon>
        <taxon>Chlorophyta</taxon>
        <taxon>Pyramimonadophyceae</taxon>
        <taxon>Pyramimonadales</taxon>
        <taxon>Pyramimonadaceae</taxon>
        <taxon>Cymbomonas</taxon>
    </lineage>
</organism>
<comment type="similarity">
    <text evidence="2 16">Belongs to the cation transport ATPase (P-type) (TC 3.A.3) family. Type IIB subfamily.</text>
</comment>
<protein>
    <recommendedName>
        <fullName evidence="16">Calcium-transporting ATPase</fullName>
        <ecNumber evidence="16">7.2.2.10</ecNumber>
    </recommendedName>
</protein>
<dbReference type="Gene3D" id="3.40.1110.10">
    <property type="entry name" value="Calcium-transporting ATPase, cytoplasmic domain N"/>
    <property type="match status" value="1"/>
</dbReference>
<dbReference type="InterPro" id="IPR008250">
    <property type="entry name" value="ATPase_P-typ_transduc_dom_A_sf"/>
</dbReference>
<sequence>MEVEGGGEGGIAPRRSPAQSSWRKAVLTINGVRRFRYHGYQPGSESGRPSLSRTSTNSSMQTAAPSIADDVAAKRWRVAGTAVKLSNHFKAHQGAEKGSPSALLQQTKAKESEPVVEGPNGFGITSQELVELTAIPQDPGNLAALGGVERLAKMLKVDITTGIDGKSPAEIEARKAAFGENTYPEQPPKAFWEYCWEACQDLTLMILVLCAIAALGCGIAIEGAEEGWYDGAGIFFAIVLVVLVTAINDYQQDLQFRDLDAKNKEMSKVSVIRNGNEAEIQPAEAVVGDIVKLKTGCELHADGVVISVDSLTVDESAMTGESDLIRKDALSQPYYLSGTKVEEGYGLMLVTAVGVNTEWGKLMAMGKDPDEVERKMQILEEQFENKQVSEEDYKQSLEALETELEESNETPLQVRLNGLATNIGKLGCVVAFVVLVVLVVRFCFDKDWDEGSTSEDANHMVEYFAIAVTIIVVAVPEGLPLAVTLSLAYSMQKMMQDNSLVRHLKACETMGGATNICSDKTGTLTTNSMTVVKSSLMGINRTEENKDAKSTPGLLPPNGLSLLYEAIFANAEGGVSKEDKHGNPLPEPLPFTGSPTEKALLSYGREVGGSYEVDKSGVVCLKGVVAKIRSPFSSKKKRMGCLIVDQSDGSKRIHWKGASEIILSLCTQKMGETGKVEDLSDDERKALEAKITGMATQSLRTLCFGYCDVPADFKEPEGDEELPAVGLTFIGLVGIKDPPRPGVPEAVIRCQKAGVQVRMVTGDNVVTARAIAKEVNILTDDGLAVEGKEFRLMSYSERLLKFGPRLEKLQVMARSSPSDKYDLVHMLRGLGEVVGVTGDGTNDAKALKEADVGLAMGIAGTEVAKRASDIIILDDNFASIVTVVRWGRSVYCNIQKFVQFQLTVNLVALALNFISAVAIGTAPLTAVQLLWVNLIMDTMGALALGTEPPSEELMKQKPYGRTTPLITNVMWRNILGQTVFQLILLLVYTFSGYSIFNITEITGECKDSNDEVFKQYEQKDDCPYDWHSFDVHEQKEEENTLIMNTIIFNTFVFCQVFNEINARHMTKVNVLEGLHKNLTFCGIILITCFCQVLLVETPLSTFASTHSLTAMQWVWCVLVGSVSIPLAMLVKQIPVTEGDPFKEFEEKLKGGNKQSQLLKVQEFENRAAVAESKVEELSKVVEAQGLELQAIKMRIEETGKA</sequence>
<gene>
    <name evidence="22" type="ORF">CYMTET_21047</name>
</gene>
<feature type="compositionally biased region" description="Gly residues" evidence="18">
    <location>
        <begin position="1"/>
        <end position="10"/>
    </location>
</feature>
<keyword evidence="10" id="KW-0460">Magnesium</keyword>
<dbReference type="SUPFAM" id="SSF81665">
    <property type="entry name" value="Calcium ATPase, transmembrane domain M"/>
    <property type="match status" value="1"/>
</dbReference>
<dbReference type="InterPro" id="IPR001757">
    <property type="entry name" value="P_typ_ATPase"/>
</dbReference>
<evidence type="ECO:0000313" key="23">
    <source>
        <dbReference type="Proteomes" id="UP001190700"/>
    </source>
</evidence>
<feature type="region of interest" description="Disordered" evidence="18">
    <location>
        <begin position="38"/>
        <end position="65"/>
    </location>
</feature>
<feature type="compositionally biased region" description="Polar residues" evidence="18">
    <location>
        <begin position="43"/>
        <end position="64"/>
    </location>
</feature>
<feature type="domain" description="Cation-transporting P-type ATPase C-terminal" evidence="20">
    <location>
        <begin position="922"/>
        <end position="1133"/>
    </location>
</feature>
<evidence type="ECO:0000256" key="10">
    <source>
        <dbReference type="ARBA" id="ARBA00022842"/>
    </source>
</evidence>
<feature type="transmembrane region" description="Helical" evidence="16">
    <location>
        <begin position="906"/>
        <end position="931"/>
    </location>
</feature>
<dbReference type="InterPro" id="IPR023299">
    <property type="entry name" value="ATPase_P-typ_cyto_dom_N"/>
</dbReference>
<feature type="transmembrane region" description="Helical" evidence="16">
    <location>
        <begin position="464"/>
        <end position="489"/>
    </location>
</feature>
<dbReference type="SFLD" id="SFLDG00002">
    <property type="entry name" value="C1.7:_P-type_atpase_like"/>
    <property type="match status" value="1"/>
</dbReference>
<evidence type="ECO:0000259" key="21">
    <source>
        <dbReference type="Pfam" id="PF00690"/>
    </source>
</evidence>
<dbReference type="InterPro" id="IPR023298">
    <property type="entry name" value="ATPase_P-typ_TM_dom_sf"/>
</dbReference>
<keyword evidence="8 16" id="KW-0106">Calcium</keyword>
<evidence type="ECO:0000256" key="1">
    <source>
        <dbReference type="ARBA" id="ARBA00004127"/>
    </source>
</evidence>
<dbReference type="NCBIfam" id="TIGR01517">
    <property type="entry name" value="ATPase-IIB_Ca"/>
    <property type="match status" value="1"/>
</dbReference>
<evidence type="ECO:0000256" key="9">
    <source>
        <dbReference type="ARBA" id="ARBA00022840"/>
    </source>
</evidence>
<dbReference type="Gene3D" id="1.20.1110.10">
    <property type="entry name" value="Calcium-transporting ATPase, transmembrane domain"/>
    <property type="match status" value="2"/>
</dbReference>
<feature type="transmembrane region" description="Helical" evidence="16">
    <location>
        <begin position="227"/>
        <end position="247"/>
    </location>
</feature>
<keyword evidence="6" id="KW-0479">Metal-binding</keyword>
<dbReference type="SFLD" id="SFLDS00003">
    <property type="entry name" value="Haloacid_Dehalogenase"/>
    <property type="match status" value="1"/>
</dbReference>
<feature type="domain" description="Cation-transporting P-type ATPase N-terminal" evidence="21">
    <location>
        <begin position="145"/>
        <end position="212"/>
    </location>
</feature>
<dbReference type="SUPFAM" id="SSF56784">
    <property type="entry name" value="HAD-like"/>
    <property type="match status" value="1"/>
</dbReference>
<dbReference type="SUPFAM" id="SSF81653">
    <property type="entry name" value="Calcium ATPase, transduction domain A"/>
    <property type="match status" value="1"/>
</dbReference>
<dbReference type="InterPro" id="IPR018303">
    <property type="entry name" value="ATPase_P-typ_P_site"/>
</dbReference>
<keyword evidence="5 16" id="KW-0812">Transmembrane</keyword>
<evidence type="ECO:0000256" key="5">
    <source>
        <dbReference type="ARBA" id="ARBA00022692"/>
    </source>
</evidence>
<keyword evidence="12 16" id="KW-1133">Transmembrane helix</keyword>
<feature type="coiled-coil region" evidence="17">
    <location>
        <begin position="383"/>
        <end position="410"/>
    </location>
</feature>
<dbReference type="GO" id="GO:0005886">
    <property type="term" value="C:plasma membrane"/>
    <property type="evidence" value="ECO:0007669"/>
    <property type="project" value="TreeGrafter"/>
</dbReference>
<evidence type="ECO:0000256" key="13">
    <source>
        <dbReference type="ARBA" id="ARBA00023065"/>
    </source>
</evidence>
<feature type="domain" description="P-type ATPase A" evidence="19">
    <location>
        <begin position="267"/>
        <end position="364"/>
    </location>
</feature>
<evidence type="ECO:0000259" key="19">
    <source>
        <dbReference type="Pfam" id="PF00122"/>
    </source>
</evidence>
<dbReference type="Pfam" id="PF13246">
    <property type="entry name" value="Cation_ATPase"/>
    <property type="match status" value="1"/>
</dbReference>
<evidence type="ECO:0000313" key="22">
    <source>
        <dbReference type="EMBL" id="KAK3270558.1"/>
    </source>
</evidence>
<dbReference type="SUPFAM" id="SSF81660">
    <property type="entry name" value="Metal cation-transporting ATPase, ATP-binding domain N"/>
    <property type="match status" value="1"/>
</dbReference>
<dbReference type="InterPro" id="IPR004014">
    <property type="entry name" value="ATPase_P-typ_cation-transptr_N"/>
</dbReference>
<evidence type="ECO:0000256" key="16">
    <source>
        <dbReference type="RuleBase" id="RU361146"/>
    </source>
</evidence>
<dbReference type="GO" id="GO:0005524">
    <property type="term" value="F:ATP binding"/>
    <property type="evidence" value="ECO:0007669"/>
    <property type="project" value="UniProtKB-KW"/>
</dbReference>
<dbReference type="InterPro" id="IPR036412">
    <property type="entry name" value="HAD-like_sf"/>
</dbReference>
<dbReference type="PRINTS" id="PR00120">
    <property type="entry name" value="HATPASE"/>
</dbReference>
<comment type="catalytic activity">
    <reaction evidence="15 16">
        <text>Ca(2+)(in) + ATP + H2O = Ca(2+)(out) + ADP + phosphate + H(+)</text>
        <dbReference type="Rhea" id="RHEA:18105"/>
        <dbReference type="ChEBI" id="CHEBI:15377"/>
        <dbReference type="ChEBI" id="CHEBI:15378"/>
        <dbReference type="ChEBI" id="CHEBI:29108"/>
        <dbReference type="ChEBI" id="CHEBI:30616"/>
        <dbReference type="ChEBI" id="CHEBI:43474"/>
        <dbReference type="ChEBI" id="CHEBI:456216"/>
        <dbReference type="EC" id="7.2.2.10"/>
    </reaction>
</comment>
<dbReference type="InterPro" id="IPR059000">
    <property type="entry name" value="ATPase_P-type_domA"/>
</dbReference>
<dbReference type="EC" id="7.2.2.10" evidence="16"/>
<keyword evidence="9 16" id="KW-0067">ATP-binding</keyword>
<dbReference type="InterPro" id="IPR006408">
    <property type="entry name" value="P-type_ATPase_IIB"/>
</dbReference>
<feature type="transmembrane region" description="Helical" evidence="16">
    <location>
        <begin position="974"/>
        <end position="996"/>
    </location>
</feature>
<evidence type="ECO:0000256" key="7">
    <source>
        <dbReference type="ARBA" id="ARBA00022741"/>
    </source>
</evidence>
<reference evidence="22 23" key="1">
    <citation type="journal article" date="2015" name="Genome Biol. Evol.">
        <title>Comparative Genomics of a Bacterivorous Green Alga Reveals Evolutionary Causalities and Consequences of Phago-Mixotrophic Mode of Nutrition.</title>
        <authorList>
            <person name="Burns J.A."/>
            <person name="Paasch A."/>
            <person name="Narechania A."/>
            <person name="Kim E."/>
        </authorList>
    </citation>
    <scope>NUCLEOTIDE SEQUENCE [LARGE SCALE GENOMIC DNA]</scope>
    <source>
        <strain evidence="22 23">PLY_AMNH</strain>
    </source>
</reference>
<keyword evidence="14 16" id="KW-0472">Membrane</keyword>
<keyword evidence="11" id="KW-1278">Translocase</keyword>
<evidence type="ECO:0000256" key="17">
    <source>
        <dbReference type="SAM" id="Coils"/>
    </source>
</evidence>
<dbReference type="GO" id="GO:0046872">
    <property type="term" value="F:metal ion binding"/>
    <property type="evidence" value="ECO:0007669"/>
    <property type="project" value="UniProtKB-KW"/>
</dbReference>
<keyword evidence="23" id="KW-1185">Reference proteome</keyword>
<dbReference type="EMBL" id="LGRX02010320">
    <property type="protein sequence ID" value="KAK3270558.1"/>
    <property type="molecule type" value="Genomic_DNA"/>
</dbReference>
<comment type="caution">
    <text evidence="22">The sequence shown here is derived from an EMBL/GenBank/DDBJ whole genome shotgun (WGS) entry which is preliminary data.</text>
</comment>
<accession>A0AAE0L3D2</accession>
<comment type="subcellular location">
    <subcellularLocation>
        <location evidence="1">Endomembrane system</location>
        <topology evidence="1">Multi-pass membrane protein</topology>
    </subcellularLocation>
    <subcellularLocation>
        <location evidence="16">Membrane</location>
        <topology evidence="16">Multi-pass membrane protein</topology>
    </subcellularLocation>
</comment>
<dbReference type="NCBIfam" id="TIGR01494">
    <property type="entry name" value="ATPase_P-type"/>
    <property type="match status" value="2"/>
</dbReference>
<evidence type="ECO:0000256" key="4">
    <source>
        <dbReference type="ARBA" id="ARBA00022568"/>
    </source>
</evidence>
<keyword evidence="4 16" id="KW-0109">Calcium transport</keyword>
<evidence type="ECO:0000256" key="6">
    <source>
        <dbReference type="ARBA" id="ARBA00022723"/>
    </source>
</evidence>
<feature type="transmembrane region" description="Helical" evidence="16">
    <location>
        <begin position="423"/>
        <end position="444"/>
    </location>
</feature>
<dbReference type="Gene3D" id="3.40.50.1000">
    <property type="entry name" value="HAD superfamily/HAD-like"/>
    <property type="match status" value="1"/>
</dbReference>
<dbReference type="CDD" id="cd02081">
    <property type="entry name" value="P-type_ATPase_Ca_PMCA-like"/>
    <property type="match status" value="1"/>
</dbReference>
<dbReference type="PANTHER" id="PTHR24093">
    <property type="entry name" value="CATION TRANSPORTING ATPASE"/>
    <property type="match status" value="1"/>
</dbReference>
<dbReference type="GO" id="GO:0016887">
    <property type="term" value="F:ATP hydrolysis activity"/>
    <property type="evidence" value="ECO:0007669"/>
    <property type="project" value="InterPro"/>
</dbReference>
<dbReference type="Pfam" id="PF00690">
    <property type="entry name" value="Cation_ATPase_N"/>
    <property type="match status" value="1"/>
</dbReference>